<feature type="region of interest" description="Disordered" evidence="1">
    <location>
        <begin position="428"/>
        <end position="482"/>
    </location>
</feature>
<sequence length="482" mass="52852">MSLLHNHTPVEPLSALSRFRTELYACLTARADALFDLCDALTCAPGPVHHLAQLSLEPEHRRGHGSTYAAINHGRIDIARLRWSLAALPLPRAAGGRIVLAADVSPWLRPDAWTSPQRSWCHTYGRGTGQAEMVPGWPYSVIAALEEGSTSWTVPLDLRRLSPGQDATAATAEQVRGLVDRLAAAGHHRPGDPDILVVADAGYDPFRLAFLLADLPVEVLGRLRSDRVLCLPAPERRSDATGRPAKHGAPFHLADPSSWPEPDASTATRTRRYGAAAARGWDRLHPRLTHRSAWADHPGALPVIEGTLVLLEVEALPSRRAPQPLWLWSSATGLAPGEVDRLWQSYLRRFDIEHTFRFLKQQLGWNAPRLRDPAAADRWSWIVVAAYAQLRLARGVVREVRLPWQRPAAPGRMTPARIRRGFRGIHAGLHRPAGAPESSRPGPGRPAGSPNKRPAPRYGVPKKNKTGTTSRPGHKQAGKTTS</sequence>
<keyword evidence="4" id="KW-1185">Reference proteome</keyword>
<dbReference type="NCBIfam" id="NF041680">
    <property type="entry name" value="transp_NF041680"/>
    <property type="match status" value="1"/>
</dbReference>
<feature type="compositionally biased region" description="Low complexity" evidence="1">
    <location>
        <begin position="432"/>
        <end position="450"/>
    </location>
</feature>
<evidence type="ECO:0000256" key="1">
    <source>
        <dbReference type="SAM" id="MobiDB-lite"/>
    </source>
</evidence>
<dbReference type="RefSeq" id="WP_344109729.1">
    <property type="nucleotide sequence ID" value="NZ_BAAAPC010000046.1"/>
</dbReference>
<accession>A0ABN2TS74</accession>
<dbReference type="Pfam" id="PF13546">
    <property type="entry name" value="DDE_5"/>
    <property type="match status" value="1"/>
</dbReference>
<organism evidence="3 4">
    <name type="scientific">Nocardiopsis rhodophaea</name>
    <dbReference type="NCBI Taxonomy" id="280238"/>
    <lineage>
        <taxon>Bacteria</taxon>
        <taxon>Bacillati</taxon>
        <taxon>Actinomycetota</taxon>
        <taxon>Actinomycetes</taxon>
        <taxon>Streptosporangiales</taxon>
        <taxon>Nocardiopsidaceae</taxon>
        <taxon>Nocardiopsis</taxon>
    </lineage>
</organism>
<proteinExistence type="predicted"/>
<name>A0ABN2TS74_9ACTN</name>
<dbReference type="InterPro" id="IPR038721">
    <property type="entry name" value="IS701-like_DDE_dom"/>
</dbReference>
<feature type="region of interest" description="Disordered" evidence="1">
    <location>
        <begin position="236"/>
        <end position="271"/>
    </location>
</feature>
<evidence type="ECO:0000313" key="4">
    <source>
        <dbReference type="Proteomes" id="UP001501585"/>
    </source>
</evidence>
<dbReference type="SUPFAM" id="SSF53098">
    <property type="entry name" value="Ribonuclease H-like"/>
    <property type="match status" value="1"/>
</dbReference>
<dbReference type="EMBL" id="BAAAPC010000046">
    <property type="protein sequence ID" value="GAA2018077.1"/>
    <property type="molecule type" value="Genomic_DNA"/>
</dbReference>
<protein>
    <recommendedName>
        <fullName evidence="2">Transposase IS701-like DDE domain-containing protein</fullName>
    </recommendedName>
</protein>
<comment type="caution">
    <text evidence="3">The sequence shown here is derived from an EMBL/GenBank/DDBJ whole genome shotgun (WGS) entry which is preliminary data.</text>
</comment>
<dbReference type="InterPro" id="IPR012337">
    <property type="entry name" value="RNaseH-like_sf"/>
</dbReference>
<dbReference type="Gene3D" id="3.90.350.10">
    <property type="entry name" value="Transposase Inhibitor Protein From Tn5, Chain A, domain 1"/>
    <property type="match status" value="1"/>
</dbReference>
<gene>
    <name evidence="3" type="ORF">GCM10009799_52270</name>
</gene>
<reference evidence="3 4" key="1">
    <citation type="journal article" date="2019" name="Int. J. Syst. Evol. Microbiol.">
        <title>The Global Catalogue of Microorganisms (GCM) 10K type strain sequencing project: providing services to taxonomists for standard genome sequencing and annotation.</title>
        <authorList>
            <consortium name="The Broad Institute Genomics Platform"/>
            <consortium name="The Broad Institute Genome Sequencing Center for Infectious Disease"/>
            <person name="Wu L."/>
            <person name="Ma J."/>
        </authorList>
    </citation>
    <scope>NUCLEOTIDE SEQUENCE [LARGE SCALE GENOMIC DNA]</scope>
    <source>
        <strain evidence="3 4">JCM 15313</strain>
    </source>
</reference>
<feature type="compositionally biased region" description="Basic residues" evidence="1">
    <location>
        <begin position="472"/>
        <end position="482"/>
    </location>
</feature>
<dbReference type="Proteomes" id="UP001501585">
    <property type="component" value="Unassembled WGS sequence"/>
</dbReference>
<evidence type="ECO:0000259" key="2">
    <source>
        <dbReference type="Pfam" id="PF13546"/>
    </source>
</evidence>
<evidence type="ECO:0000313" key="3">
    <source>
        <dbReference type="EMBL" id="GAA2018077.1"/>
    </source>
</evidence>
<feature type="domain" description="Transposase IS701-like DDE" evidence="2">
    <location>
        <begin position="22"/>
        <end position="286"/>
    </location>
</feature>